<keyword evidence="7" id="KW-1185">Reference proteome</keyword>
<dbReference type="Proteomes" id="UP001610563">
    <property type="component" value="Unassembled WGS sequence"/>
</dbReference>
<evidence type="ECO:0000256" key="4">
    <source>
        <dbReference type="ARBA" id="ARBA00023163"/>
    </source>
</evidence>
<dbReference type="Pfam" id="PF11571">
    <property type="entry name" value="Med27"/>
    <property type="match status" value="1"/>
</dbReference>
<comment type="subcellular location">
    <subcellularLocation>
        <location evidence="1">Nucleus</location>
    </subcellularLocation>
</comment>
<dbReference type="InterPro" id="IPR021627">
    <property type="entry name" value="Mediator_Med27"/>
</dbReference>
<organism evidence="6 7">
    <name type="scientific">Aspergillus keveii</name>
    <dbReference type="NCBI Taxonomy" id="714993"/>
    <lineage>
        <taxon>Eukaryota</taxon>
        <taxon>Fungi</taxon>
        <taxon>Dikarya</taxon>
        <taxon>Ascomycota</taxon>
        <taxon>Pezizomycotina</taxon>
        <taxon>Eurotiomycetes</taxon>
        <taxon>Eurotiomycetidae</taxon>
        <taxon>Eurotiales</taxon>
        <taxon>Aspergillaceae</taxon>
        <taxon>Aspergillus</taxon>
        <taxon>Aspergillus subgen. Nidulantes</taxon>
    </lineage>
</organism>
<protein>
    <submittedName>
        <fullName evidence="6">Mediator complex subunit 27-domain-containing protein</fullName>
    </submittedName>
</protein>
<keyword evidence="4" id="KW-0804">Transcription</keyword>
<reference evidence="6 7" key="1">
    <citation type="submission" date="2024-07" db="EMBL/GenBank/DDBJ databases">
        <title>Section-level genome sequencing and comparative genomics of Aspergillus sections Usti and Cavernicolus.</title>
        <authorList>
            <consortium name="Lawrence Berkeley National Laboratory"/>
            <person name="Nybo J.L."/>
            <person name="Vesth T.C."/>
            <person name="Theobald S."/>
            <person name="Frisvad J.C."/>
            <person name="Larsen T.O."/>
            <person name="Kjaerboelling I."/>
            <person name="Rothschild-Mancinelli K."/>
            <person name="Lyhne E.K."/>
            <person name="Kogle M.E."/>
            <person name="Barry K."/>
            <person name="Clum A."/>
            <person name="Na H."/>
            <person name="Ledsgaard L."/>
            <person name="Lin J."/>
            <person name="Lipzen A."/>
            <person name="Kuo A."/>
            <person name="Riley R."/>
            <person name="Mondo S."/>
            <person name="Labutti K."/>
            <person name="Haridas S."/>
            <person name="Pangalinan J."/>
            <person name="Salamov A.A."/>
            <person name="Simmons B.A."/>
            <person name="Magnuson J.K."/>
            <person name="Chen J."/>
            <person name="Drula E."/>
            <person name="Henrissat B."/>
            <person name="Wiebenga A."/>
            <person name="Lubbers R.J."/>
            <person name="Gomes A.C."/>
            <person name="Makela M.R."/>
            <person name="Stajich J."/>
            <person name="Grigoriev I.V."/>
            <person name="Mortensen U.H."/>
            <person name="De Vries R.P."/>
            <person name="Baker S.E."/>
            <person name="Andersen M.R."/>
        </authorList>
    </citation>
    <scope>NUCLEOTIDE SEQUENCE [LARGE SCALE GENOMIC DNA]</scope>
    <source>
        <strain evidence="6 7">CBS 209.92</strain>
    </source>
</reference>
<keyword evidence="5" id="KW-0539">Nucleus</keyword>
<proteinExistence type="inferred from homology"/>
<dbReference type="EMBL" id="JBFTWV010000026">
    <property type="protein sequence ID" value="KAL2796441.1"/>
    <property type="molecule type" value="Genomic_DNA"/>
</dbReference>
<comment type="similarity">
    <text evidence="2">Belongs to the Mediator complex subunit 27 family.</text>
</comment>
<evidence type="ECO:0000313" key="7">
    <source>
        <dbReference type="Proteomes" id="UP001610563"/>
    </source>
</evidence>
<evidence type="ECO:0000313" key="6">
    <source>
        <dbReference type="EMBL" id="KAL2796441.1"/>
    </source>
</evidence>
<name>A0ABR4GBU2_9EURO</name>
<comment type="caution">
    <text evidence="6">The sequence shown here is derived from an EMBL/GenBank/DDBJ whole genome shotgun (WGS) entry which is preliminary data.</text>
</comment>
<keyword evidence="3" id="KW-0805">Transcription regulation</keyword>
<evidence type="ECO:0000256" key="2">
    <source>
        <dbReference type="ARBA" id="ARBA00008048"/>
    </source>
</evidence>
<evidence type="ECO:0000256" key="1">
    <source>
        <dbReference type="ARBA" id="ARBA00004123"/>
    </source>
</evidence>
<evidence type="ECO:0000256" key="3">
    <source>
        <dbReference type="ARBA" id="ARBA00023015"/>
    </source>
</evidence>
<evidence type="ECO:0000256" key="5">
    <source>
        <dbReference type="ARBA" id="ARBA00023242"/>
    </source>
</evidence>
<sequence>MASGRKTSASFPTVAVVIPKMESSPTMNRSGLGNVKDIHVKDSTAANMSNTAREEGSPEPVLDPELLESEMELVTSLAKLQRLEEMIHQLRTLLPERLLEPLAPIVNPKASTGTTVPNSPQKLFQQLSQAARAGVSEVSEFQSLWRGKDMKPVWDRIDTLIYENTGQLLQSSGMWEEDYGELLEELTKQDAVRKGQQQRAKEELERSQLQSAEGGWKAIVDSFAQKNIPGVRISTTKSESSFAIILPKAGMSFKVHAVEAGQGSEIPEWQVSSKQAIEPPSKLESAVLDCLNSRSRKWDLLALLEMIASYSNIFQTTCTKCGSITDKAANLPAIRRLKATQPPNGPQPVFEAYHATCI</sequence>
<gene>
    <name evidence="6" type="ORF">BJX66DRAFT_335938</name>
</gene>
<accession>A0ABR4GBU2</accession>